<comment type="similarity">
    <text evidence="2 4">Belongs to the class-IV pyridoxal-phosphate-dependent aminotransferase family.</text>
</comment>
<evidence type="ECO:0000313" key="6">
    <source>
        <dbReference type="EMBL" id="MFD0962072.1"/>
    </source>
</evidence>
<dbReference type="RefSeq" id="WP_377568232.1">
    <property type="nucleotide sequence ID" value="NZ_JBHTJZ010000071.1"/>
</dbReference>
<dbReference type="InterPro" id="IPR001544">
    <property type="entry name" value="Aminotrans_IV"/>
</dbReference>
<proteinExistence type="inferred from homology"/>
<evidence type="ECO:0000256" key="4">
    <source>
        <dbReference type="RuleBase" id="RU004106"/>
    </source>
</evidence>
<evidence type="ECO:0000256" key="1">
    <source>
        <dbReference type="ARBA" id="ARBA00001933"/>
    </source>
</evidence>
<dbReference type="InterPro" id="IPR043132">
    <property type="entry name" value="BCAT-like_C"/>
</dbReference>
<dbReference type="InterPro" id="IPR043131">
    <property type="entry name" value="BCAT-like_N"/>
</dbReference>
<organism evidence="6 7">
    <name type="scientific">Paenibacillus chungangensis</name>
    <dbReference type="NCBI Taxonomy" id="696535"/>
    <lineage>
        <taxon>Bacteria</taxon>
        <taxon>Bacillati</taxon>
        <taxon>Bacillota</taxon>
        <taxon>Bacilli</taxon>
        <taxon>Bacillales</taxon>
        <taxon>Paenibacillaceae</taxon>
        <taxon>Paenibacillus</taxon>
    </lineage>
</organism>
<comment type="cofactor">
    <cofactor evidence="1 5">
        <name>pyridoxal 5'-phosphate</name>
        <dbReference type="ChEBI" id="CHEBI:597326"/>
    </cofactor>
</comment>
<keyword evidence="7" id="KW-1185">Reference proteome</keyword>
<evidence type="ECO:0000313" key="7">
    <source>
        <dbReference type="Proteomes" id="UP001596989"/>
    </source>
</evidence>
<accession>A0ABW3HX04</accession>
<gene>
    <name evidence="6" type="primary">pabC</name>
    <name evidence="6" type="ORF">ACFQ2I_22280</name>
</gene>
<comment type="caution">
    <text evidence="6">The sequence shown here is derived from an EMBL/GenBank/DDBJ whole genome shotgun (WGS) entry which is preliminary data.</text>
</comment>
<evidence type="ECO:0000256" key="2">
    <source>
        <dbReference type="ARBA" id="ARBA00009320"/>
    </source>
</evidence>
<dbReference type="NCBIfam" id="NF005800">
    <property type="entry name" value="PRK07650.1"/>
    <property type="match status" value="1"/>
</dbReference>
<keyword evidence="6" id="KW-0456">Lyase</keyword>
<dbReference type="PROSITE" id="PS00770">
    <property type="entry name" value="AA_TRANSFER_CLASS_4"/>
    <property type="match status" value="1"/>
</dbReference>
<dbReference type="PANTHER" id="PTHR42743:SF11">
    <property type="entry name" value="AMINODEOXYCHORISMATE LYASE"/>
    <property type="match status" value="1"/>
</dbReference>
<keyword evidence="3 5" id="KW-0663">Pyridoxal phosphate</keyword>
<dbReference type="InterPro" id="IPR036038">
    <property type="entry name" value="Aminotransferase-like"/>
</dbReference>
<dbReference type="Proteomes" id="UP001596989">
    <property type="component" value="Unassembled WGS sequence"/>
</dbReference>
<dbReference type="Pfam" id="PF01063">
    <property type="entry name" value="Aminotran_4"/>
    <property type="match status" value="1"/>
</dbReference>
<evidence type="ECO:0000256" key="5">
    <source>
        <dbReference type="RuleBase" id="RU004516"/>
    </source>
</evidence>
<name>A0ABW3HX04_9BACL</name>
<dbReference type="GO" id="GO:0008696">
    <property type="term" value="F:4-amino-4-deoxychorismate lyase activity"/>
    <property type="evidence" value="ECO:0007669"/>
    <property type="project" value="UniProtKB-EC"/>
</dbReference>
<dbReference type="InterPro" id="IPR018300">
    <property type="entry name" value="Aminotrans_IV_CS"/>
</dbReference>
<dbReference type="Gene3D" id="3.30.470.10">
    <property type="match status" value="1"/>
</dbReference>
<dbReference type="PANTHER" id="PTHR42743">
    <property type="entry name" value="AMINO-ACID AMINOTRANSFERASE"/>
    <property type="match status" value="1"/>
</dbReference>
<reference evidence="7" key="1">
    <citation type="journal article" date="2019" name="Int. J. Syst. Evol. Microbiol.">
        <title>The Global Catalogue of Microorganisms (GCM) 10K type strain sequencing project: providing services to taxonomists for standard genome sequencing and annotation.</title>
        <authorList>
            <consortium name="The Broad Institute Genomics Platform"/>
            <consortium name="The Broad Institute Genome Sequencing Center for Infectious Disease"/>
            <person name="Wu L."/>
            <person name="Ma J."/>
        </authorList>
    </citation>
    <scope>NUCLEOTIDE SEQUENCE [LARGE SCALE GENOMIC DNA]</scope>
    <source>
        <strain evidence="7">CCUG 59129</strain>
    </source>
</reference>
<evidence type="ECO:0000256" key="3">
    <source>
        <dbReference type="ARBA" id="ARBA00022898"/>
    </source>
</evidence>
<dbReference type="EMBL" id="JBHTJZ010000071">
    <property type="protein sequence ID" value="MFD0962072.1"/>
    <property type="molecule type" value="Genomic_DNA"/>
</dbReference>
<protein>
    <submittedName>
        <fullName evidence="6">Aminodeoxychorismate lyase</fullName>
        <ecNumber evidence="6">4.1.3.38</ecNumber>
    </submittedName>
</protein>
<dbReference type="EC" id="4.1.3.38" evidence="6"/>
<dbReference type="SUPFAM" id="SSF56752">
    <property type="entry name" value="D-aminoacid aminotransferase-like PLP-dependent enzymes"/>
    <property type="match status" value="1"/>
</dbReference>
<sequence length="296" mass="32595">MSGLKVGLNGTVLEADEAVISVYDHGFLYGLGLFETFRTYGGQPYLLGSHMKRLNAGCKELGIAFFMSEEEVERWVRQLLQANGLNDGYIRLTVSAGVAELGLPSADYTEPTVLLLVKPLPAIAEEAVLRGKPLRLLNTRRNTPEGNVRFKSLHYMNNILARRELLSYGDDIAPGTEGLMLSRDGWLAEGIVSNLFFYRAGIVYTPDIATGILPGVTRKRVIELAELEGLQVQEGFYTWEQLRGAEEIWMTNSIQEIVPVTTLIATDGEYIAVSGGIAGAVTRRMLAAYRNDISCT</sequence>
<dbReference type="CDD" id="cd00449">
    <property type="entry name" value="PLPDE_IV"/>
    <property type="match status" value="1"/>
</dbReference>
<dbReference type="InterPro" id="IPR050571">
    <property type="entry name" value="Class-IV_PLP-Dep_Aminotrnsfr"/>
</dbReference>
<dbReference type="Gene3D" id="3.20.10.10">
    <property type="entry name" value="D-amino Acid Aminotransferase, subunit A, domain 2"/>
    <property type="match status" value="1"/>
</dbReference>